<dbReference type="AlphaFoldDB" id="A0A3M7Q1A1"/>
<accession>A0A3M7Q1A1</accession>
<protein>
    <submittedName>
        <fullName evidence="1">Uncharacterized protein</fullName>
    </submittedName>
</protein>
<sequence>MLQSKKRTFVTNRSISFQSKNPGNSYERNFFLAYRENNQNMATDTFIHKMNKNIYCIQYNYRPDLSTTSSFFTNIKCSSIVRILISIENKIYNYLLRKLLRNMINLSKNLLLNSDLFDDENIYSKNKMEKEI</sequence>
<evidence type="ECO:0000313" key="2">
    <source>
        <dbReference type="Proteomes" id="UP000276133"/>
    </source>
</evidence>
<keyword evidence="2" id="KW-1185">Reference proteome</keyword>
<dbReference type="EMBL" id="REGN01007813">
    <property type="protein sequence ID" value="RNA05226.1"/>
    <property type="molecule type" value="Genomic_DNA"/>
</dbReference>
<reference evidence="1 2" key="1">
    <citation type="journal article" date="2018" name="Sci. Rep.">
        <title>Genomic signatures of local adaptation to the degree of environmental predictability in rotifers.</title>
        <authorList>
            <person name="Franch-Gras L."/>
            <person name="Hahn C."/>
            <person name="Garcia-Roger E.M."/>
            <person name="Carmona M.J."/>
            <person name="Serra M."/>
            <person name="Gomez A."/>
        </authorList>
    </citation>
    <scope>NUCLEOTIDE SEQUENCE [LARGE SCALE GENOMIC DNA]</scope>
    <source>
        <strain evidence="1">HYR1</strain>
    </source>
</reference>
<name>A0A3M7Q1A1_BRAPC</name>
<comment type="caution">
    <text evidence="1">The sequence shown here is derived from an EMBL/GenBank/DDBJ whole genome shotgun (WGS) entry which is preliminary data.</text>
</comment>
<gene>
    <name evidence="1" type="ORF">BpHYR1_011320</name>
</gene>
<proteinExistence type="predicted"/>
<evidence type="ECO:0000313" key="1">
    <source>
        <dbReference type="EMBL" id="RNA05226.1"/>
    </source>
</evidence>
<organism evidence="1 2">
    <name type="scientific">Brachionus plicatilis</name>
    <name type="common">Marine rotifer</name>
    <name type="synonym">Brachionus muelleri</name>
    <dbReference type="NCBI Taxonomy" id="10195"/>
    <lineage>
        <taxon>Eukaryota</taxon>
        <taxon>Metazoa</taxon>
        <taxon>Spiralia</taxon>
        <taxon>Gnathifera</taxon>
        <taxon>Rotifera</taxon>
        <taxon>Eurotatoria</taxon>
        <taxon>Monogononta</taxon>
        <taxon>Pseudotrocha</taxon>
        <taxon>Ploima</taxon>
        <taxon>Brachionidae</taxon>
        <taxon>Brachionus</taxon>
    </lineage>
</organism>
<dbReference type="Proteomes" id="UP000276133">
    <property type="component" value="Unassembled WGS sequence"/>
</dbReference>